<feature type="compositionally biased region" description="Low complexity" evidence="4">
    <location>
        <begin position="1541"/>
        <end position="1551"/>
    </location>
</feature>
<dbReference type="InterPro" id="IPR015943">
    <property type="entry name" value="WD40/YVTN_repeat-like_dom_sf"/>
</dbReference>
<feature type="domain" description="Nucleoporin Nup159/Nup146 N-terminal" evidence="5">
    <location>
        <begin position="34"/>
        <end position="399"/>
    </location>
</feature>
<reference evidence="7" key="1">
    <citation type="submission" date="2025-08" db="UniProtKB">
        <authorList>
            <consortium name="RefSeq"/>
        </authorList>
    </citation>
    <scope>IDENTIFICATION</scope>
</reference>
<name>A0ABM1L1A8_GEKJA</name>
<feature type="region of interest" description="Disordered" evidence="4">
    <location>
        <begin position="1858"/>
        <end position="1884"/>
    </location>
</feature>
<dbReference type="Proteomes" id="UP000694871">
    <property type="component" value="Unplaced"/>
</dbReference>
<feature type="compositionally biased region" description="Basic and acidic residues" evidence="4">
    <location>
        <begin position="682"/>
        <end position="691"/>
    </location>
</feature>
<feature type="region of interest" description="Disordered" evidence="4">
    <location>
        <begin position="592"/>
        <end position="691"/>
    </location>
</feature>
<keyword evidence="6" id="KW-1185">Reference proteome</keyword>
<keyword evidence="2" id="KW-0813">Transport</keyword>
<dbReference type="GeneID" id="107121346"/>
<feature type="region of interest" description="Disordered" evidence="4">
    <location>
        <begin position="1230"/>
        <end position="1337"/>
    </location>
</feature>
<evidence type="ECO:0000256" key="1">
    <source>
        <dbReference type="ARBA" id="ARBA00004123"/>
    </source>
</evidence>
<dbReference type="InterPro" id="IPR039462">
    <property type="entry name" value="Nup159/Nup146_N"/>
</dbReference>
<organism evidence="6 7">
    <name type="scientific">Gekko japonicus</name>
    <name type="common">Schlegel's Japanese gecko</name>
    <dbReference type="NCBI Taxonomy" id="146911"/>
    <lineage>
        <taxon>Eukaryota</taxon>
        <taxon>Metazoa</taxon>
        <taxon>Chordata</taxon>
        <taxon>Craniata</taxon>
        <taxon>Vertebrata</taxon>
        <taxon>Euteleostomi</taxon>
        <taxon>Lepidosauria</taxon>
        <taxon>Squamata</taxon>
        <taxon>Bifurcata</taxon>
        <taxon>Gekkota</taxon>
        <taxon>Gekkonidae</taxon>
        <taxon>Gekkoninae</taxon>
        <taxon>Gekko</taxon>
    </lineage>
</organism>
<feature type="compositionally biased region" description="Polar residues" evidence="4">
    <location>
        <begin position="592"/>
        <end position="606"/>
    </location>
</feature>
<dbReference type="Gene3D" id="2.130.10.10">
    <property type="entry name" value="YVTN repeat-like/Quinoprotein amine dehydrogenase"/>
    <property type="match status" value="1"/>
</dbReference>
<feature type="compositionally biased region" description="Low complexity" evidence="4">
    <location>
        <begin position="432"/>
        <end position="446"/>
    </location>
</feature>
<feature type="compositionally biased region" description="Low complexity" evidence="4">
    <location>
        <begin position="1192"/>
        <end position="1205"/>
    </location>
</feature>
<feature type="region of interest" description="Disordered" evidence="4">
    <location>
        <begin position="1157"/>
        <end position="1211"/>
    </location>
</feature>
<feature type="compositionally biased region" description="Low complexity" evidence="4">
    <location>
        <begin position="617"/>
        <end position="677"/>
    </location>
</feature>
<feature type="compositionally biased region" description="Low complexity" evidence="4">
    <location>
        <begin position="1585"/>
        <end position="1598"/>
    </location>
</feature>
<gene>
    <name evidence="7" type="primary">NUP214</name>
</gene>
<evidence type="ECO:0000313" key="6">
    <source>
        <dbReference type="Proteomes" id="UP000694871"/>
    </source>
</evidence>
<evidence type="ECO:0000313" key="7">
    <source>
        <dbReference type="RefSeq" id="XP_015279745.1"/>
    </source>
</evidence>
<feature type="region of interest" description="Disordered" evidence="4">
    <location>
        <begin position="417"/>
        <end position="446"/>
    </location>
</feature>
<feature type="region of interest" description="Disordered" evidence="4">
    <location>
        <begin position="1618"/>
        <end position="1645"/>
    </location>
</feature>
<keyword evidence="3" id="KW-0539">Nucleus</keyword>
<dbReference type="PANTHER" id="PTHR23193">
    <property type="entry name" value="NUCLEAR PORE COMPLEX PROTEIN NUP"/>
    <property type="match status" value="1"/>
</dbReference>
<feature type="compositionally biased region" description="Polar residues" evidence="4">
    <location>
        <begin position="1235"/>
        <end position="1247"/>
    </location>
</feature>
<dbReference type="InterPro" id="IPR026054">
    <property type="entry name" value="Nucleoporin"/>
</dbReference>
<feature type="compositionally biased region" description="Low complexity" evidence="4">
    <location>
        <begin position="1305"/>
        <end position="1317"/>
    </location>
</feature>
<sequence>MGDDMDHIPEREMKDFQFRALKKVRIFDAPDELPKDRSSLLAVSNKYGLVFAGYATEVRIFQTKDLLLQNEAGESPNEIVENVQNVLVPMKFPVHHLALSCDNLMISVCMASSDCGSFIGFFDVRTFANQAKQQKRPIAFHKLPKEAGNMALVSDLKWNPANPCMLALCVSDGSVSVLQVTDTVKVHATLPASVGATSVCWSPKGKQLAVGKLNGTVVQYLPNLQEKKTIPCPPFYKADNPAKVLDVFWVGTYVFTIVYAAADGTLETPPELVMAVLPKKEEKRPERFVNFMEPCYSNCNERQHHYFLNYVEDWDLVLAASAASTEVSILSRQGDQNNWEMWVLEDSSRAELPVTDKSDDTLPVGVGVDYTSNTPITISEEKTVGPAPVLLLLSTDGVLCPFYMVNQNPGVRSLIVTPEPLPTEGDRTPKLPGSTAPSSATPFSPSKVETVPAGAVVLTPALSSVTGSGVPASSFVSSALKPTGPAPAAPLQYAFPSEASKPASCPSLSGAAGFSFSSASSTKAASNPLSSASLAPASASSFSFGSGSFKTGADGSTGPPSSASPVGLKQSFCSAASSVKVNLSEKFTAVESSTPSAGSGQGSPMFSFTPKLVGPVSQSTPLSAAPASSAKASPPTSSAAARPAQGASAVPGLQKSAKISPSVSKSSSSQGRSTASSTGMEKQVHQWKDSDPVIAGIREEIAHFQKEMEELKSRTAKASFQVGSDEEKKMLKTDSNDLHTFILEIKETTESLHGDISLLKTSLLEGFAGLEEAREKDERTHNSEYLHLLYKKPLDPKSEAQLQEIRRLHQYVKFAVQDVNDVLDLEWDRHLEQQKQQRRLMVPERETLFNTLTNNREIINQQRKRLTNLVDSLQQLRLYKQTSPWGLSRDSSTRSSVQGLDSELESLGNALMKFTMESCPKSQSKAPAKLSPVKQAQLRNFLSKRKMPPIRSTAPANLSQSAFLCSRYDEDLDDVSSTSSVSQVLENEDSQAAEKEEELAVPISMPRHPPVVRTPSVQPGLLPQHLAVSKAHIPMNALTSTPKIAPQGADSTMLATKTVKHGAPAPSATIPAPQAAAEAAMRRQMANQNPAVSASLTESTLKNVPQVVNVRELKNNTSPPAVATVTGSSVPQSAAQAAHQVLTATAANQASQVPLAGSLAMQPPPTSASLPGVVSTSTSQTTSGKKNSGQGTTKTAASVTSSAGAPAPPTASQFSKAFAFHSSGPGFNFGAVPSNPATPGSASSQAAATPAKEPSQPDAFPLGGNAKFGVPESPFTLGSTKPSSLLGAPVTSSGSGDPSPANGQAVPAAASVPSAASTKSESLPLKPGDPLFQGTAAGETLGSFSGLRVGQADENAKAAAAAKPPCGTTAGGQQPKATAAPSGFALGTSPQVGKPAEAATTAVTTASPAAAAVGAGTIFGSVQLVSTGAPGVFSMGASSGGGKPTFAFGICIPPANAPAASSAASAVPPASSALSFESLLSSAATAAASAPPGKGEADAKTAPAPEKPSPSPAAPPVPAQTPGQTPEVPQEPPSPGEEDSVSLGSSSAALARDTVPSPTSHPEVPSPVSTLDQHALVTSAPANVASPPAEAASTPPASLQAPTTGSLAFTVASSSPSVFVQPPVSSSSSSSAFSQPATDAGATPAATPVFGQLSAATAASTLFGQPVPMPTSTATTQGAGTGFNTSAFAAASTGGFSQPAFGQAPAFGQPANTSSGFTFSQTAFGSTPAFGQAASSTASASGSGHVFGVPSSTNTTSSFSFGQPSATTGGGLFGQSSTPAFGQSSGFSQGGSVFGSTAATTPTSSAGFSFCQPSVFGSSSTGSVFGQAANTSGNLFGQQPSPSGGLFGSSSGGRGVAFFSGLGGKPSQDAANKNPFSSTGTGFGSSATQNTSSLFGNSGAKTFGFGTSTATASFGEQKQAGTFSSGGGSVASQGFGFSSPTKAGGFGAAPVFGSPPTFGGSPGFGGVPAFGSAPAFSSPLGSTGGKVFGEGTAAANTGGFGFGGTANTASFGTLANQNTPTFGSLSQQSTGFGTQGSGFAGFGSSGGGFGFGSSNASASGFSGWRS</sequence>
<dbReference type="PANTHER" id="PTHR23193:SF21">
    <property type="entry name" value="NUCLEAR PORE COMPLEX PROTEIN NUP214"/>
    <property type="match status" value="1"/>
</dbReference>
<accession>A0ABM1L1A8</accession>
<feature type="region of interest" description="Disordered" evidence="4">
    <location>
        <begin position="1360"/>
        <end position="1392"/>
    </location>
</feature>
<comment type="subcellular location">
    <subcellularLocation>
        <location evidence="1">Nucleus</location>
    </subcellularLocation>
</comment>
<protein>
    <submittedName>
        <fullName evidence="7">Nuclear pore complex protein Nup214</fullName>
    </submittedName>
</protein>
<feature type="region of interest" description="Disordered" evidence="4">
    <location>
        <begin position="1487"/>
        <end position="1602"/>
    </location>
</feature>
<dbReference type="Pfam" id="PF16755">
    <property type="entry name" value="Beta-prop_NUP159_NUP214"/>
    <property type="match status" value="1"/>
</dbReference>
<evidence type="ECO:0000256" key="3">
    <source>
        <dbReference type="ARBA" id="ARBA00023242"/>
    </source>
</evidence>
<evidence type="ECO:0000259" key="5">
    <source>
        <dbReference type="Pfam" id="PF16755"/>
    </source>
</evidence>
<proteinExistence type="predicted"/>
<evidence type="ECO:0000256" key="4">
    <source>
        <dbReference type="SAM" id="MobiDB-lite"/>
    </source>
</evidence>
<feature type="compositionally biased region" description="Pro residues" evidence="4">
    <location>
        <begin position="1505"/>
        <end position="1519"/>
    </location>
</feature>
<dbReference type="RefSeq" id="XP_015279745.1">
    <property type="nucleotide sequence ID" value="XM_015424259.1"/>
</dbReference>
<dbReference type="SUPFAM" id="SSF117289">
    <property type="entry name" value="Nucleoporin domain"/>
    <property type="match status" value="1"/>
</dbReference>
<evidence type="ECO:0000256" key="2">
    <source>
        <dbReference type="ARBA" id="ARBA00022448"/>
    </source>
</evidence>